<evidence type="ECO:0000256" key="1">
    <source>
        <dbReference type="ARBA" id="ARBA00004141"/>
    </source>
</evidence>
<keyword evidence="6 9" id="KW-0812">Transmembrane</keyword>
<dbReference type="PANTHER" id="PTHR13929">
    <property type="entry name" value="1,4-DIHYDROXY-2-NAPHTHOATE OCTAPRENYLTRANSFERASE"/>
    <property type="match status" value="1"/>
</dbReference>
<reference evidence="10 11" key="1">
    <citation type="submission" date="2019-03" db="EMBL/GenBank/DDBJ databases">
        <title>Genomic Encyclopedia of Type Strains, Phase IV (KMG-IV): sequencing the most valuable type-strain genomes for metagenomic binning, comparative biology and taxonomic classification.</title>
        <authorList>
            <person name="Goeker M."/>
        </authorList>
    </citation>
    <scope>NUCLEOTIDE SEQUENCE [LARGE SCALE GENOMIC DNA]</scope>
    <source>
        <strain evidence="10 11">DSM 1837</strain>
    </source>
</reference>
<feature type="transmembrane region" description="Helical" evidence="9">
    <location>
        <begin position="235"/>
        <end position="259"/>
    </location>
</feature>
<dbReference type="Pfam" id="PF01040">
    <property type="entry name" value="UbiA"/>
    <property type="match status" value="1"/>
</dbReference>
<keyword evidence="3" id="KW-0474">Menaquinone biosynthesis</keyword>
<dbReference type="GO" id="GO:0016020">
    <property type="term" value="C:membrane"/>
    <property type="evidence" value="ECO:0007669"/>
    <property type="project" value="UniProtKB-SubCell"/>
</dbReference>
<evidence type="ECO:0000256" key="8">
    <source>
        <dbReference type="ARBA" id="ARBA00023136"/>
    </source>
</evidence>
<sequence length="316" mass="32459">MRRSKHLPFTATWGRWARGAALCLRMTRPGFLVMTAVGCLVGLASAHGSGVALSLPAALATLVLALLAHAAANLLNDHADALNGADAANVQGLYPFTGGSRLVQNGVVQVQDMRRLALALLVLVVPGGLWLAWHSGPGLLWIGAVGLVLGWAYSAPPLALMARGLGELAVACSWALIAVGADYVQRGQWAGVSAAAAVSFGLMSANVLVGNAFPDAASDALVGKRTLAVRLGPRGAAVLYLLLAVLAHGWVGAMVWASVLPPTALWAWLAAPLALVAGTLLLRHGAQPARLRPALVLGIAAVLVHGVALSLGIWNF</sequence>
<comment type="caution">
    <text evidence="10">The sequence shown here is derived from an EMBL/GenBank/DDBJ whole genome shotgun (WGS) entry which is preliminary data.</text>
</comment>
<keyword evidence="5 10" id="KW-0808">Transferase</keyword>
<dbReference type="GO" id="GO:0009234">
    <property type="term" value="P:menaquinone biosynthetic process"/>
    <property type="evidence" value="ECO:0007669"/>
    <property type="project" value="UniProtKB-UniPathway"/>
</dbReference>
<evidence type="ECO:0000256" key="2">
    <source>
        <dbReference type="ARBA" id="ARBA00004863"/>
    </source>
</evidence>
<dbReference type="GO" id="GO:0004659">
    <property type="term" value="F:prenyltransferase activity"/>
    <property type="evidence" value="ECO:0007669"/>
    <property type="project" value="InterPro"/>
</dbReference>
<keyword evidence="11" id="KW-1185">Reference proteome</keyword>
<evidence type="ECO:0000313" key="11">
    <source>
        <dbReference type="Proteomes" id="UP000295182"/>
    </source>
</evidence>
<dbReference type="PIRSF" id="PIRSF005355">
    <property type="entry name" value="UBIAD1"/>
    <property type="match status" value="1"/>
</dbReference>
<feature type="transmembrane region" description="Helical" evidence="9">
    <location>
        <begin position="116"/>
        <end position="133"/>
    </location>
</feature>
<dbReference type="UniPathway" id="UPA00079"/>
<accession>A0A4R2NG97</accession>
<dbReference type="Proteomes" id="UP000295182">
    <property type="component" value="Unassembled WGS sequence"/>
</dbReference>
<evidence type="ECO:0000256" key="3">
    <source>
        <dbReference type="ARBA" id="ARBA00022428"/>
    </source>
</evidence>
<dbReference type="PANTHER" id="PTHR13929:SF0">
    <property type="entry name" value="UBIA PRENYLTRANSFERASE DOMAIN-CONTAINING PROTEIN 1"/>
    <property type="match status" value="1"/>
</dbReference>
<dbReference type="GO" id="GO:0042371">
    <property type="term" value="P:vitamin K biosynthetic process"/>
    <property type="evidence" value="ECO:0007669"/>
    <property type="project" value="TreeGrafter"/>
</dbReference>
<keyword evidence="8 9" id="KW-0472">Membrane</keyword>
<dbReference type="Gene3D" id="1.10.357.140">
    <property type="entry name" value="UbiA prenyltransferase"/>
    <property type="match status" value="1"/>
</dbReference>
<evidence type="ECO:0000256" key="4">
    <source>
        <dbReference type="ARBA" id="ARBA00022475"/>
    </source>
</evidence>
<dbReference type="EMBL" id="SLXH01000002">
    <property type="protein sequence ID" value="TCP20165.1"/>
    <property type="molecule type" value="Genomic_DNA"/>
</dbReference>
<name>A0A4R2NG97_9BURK</name>
<evidence type="ECO:0000313" key="10">
    <source>
        <dbReference type="EMBL" id="TCP20165.1"/>
    </source>
</evidence>
<protein>
    <submittedName>
        <fullName evidence="10">1,4-dihydroxy-2-naphthoate octaprenyltransferase</fullName>
    </submittedName>
</protein>
<dbReference type="InterPro" id="IPR000537">
    <property type="entry name" value="UbiA_prenyltransferase"/>
</dbReference>
<feature type="transmembrane region" description="Helical" evidence="9">
    <location>
        <begin position="139"/>
        <end position="158"/>
    </location>
</feature>
<evidence type="ECO:0000256" key="5">
    <source>
        <dbReference type="ARBA" id="ARBA00022679"/>
    </source>
</evidence>
<feature type="transmembrane region" description="Helical" evidence="9">
    <location>
        <begin position="190"/>
        <end position="214"/>
    </location>
</feature>
<organism evidence="10 11">
    <name type="scientific">Simplicispira metamorpha</name>
    <dbReference type="NCBI Taxonomy" id="80881"/>
    <lineage>
        <taxon>Bacteria</taxon>
        <taxon>Pseudomonadati</taxon>
        <taxon>Pseudomonadota</taxon>
        <taxon>Betaproteobacteria</taxon>
        <taxon>Burkholderiales</taxon>
        <taxon>Comamonadaceae</taxon>
        <taxon>Simplicispira</taxon>
    </lineage>
</organism>
<dbReference type="CDD" id="cd13962">
    <property type="entry name" value="PT_UbiA_UBIAD1"/>
    <property type="match status" value="1"/>
</dbReference>
<proteinExistence type="predicted"/>
<comment type="pathway">
    <text evidence="2">Quinol/quinone metabolism; menaquinone biosynthesis.</text>
</comment>
<feature type="transmembrane region" description="Helical" evidence="9">
    <location>
        <begin position="294"/>
        <end position="314"/>
    </location>
</feature>
<feature type="transmembrane region" description="Helical" evidence="9">
    <location>
        <begin position="56"/>
        <end position="75"/>
    </location>
</feature>
<evidence type="ECO:0000256" key="9">
    <source>
        <dbReference type="SAM" id="Phobius"/>
    </source>
</evidence>
<dbReference type="AlphaFoldDB" id="A0A4R2NG97"/>
<keyword evidence="4" id="KW-1003">Cell membrane</keyword>
<dbReference type="InterPro" id="IPR026046">
    <property type="entry name" value="UBIAD1"/>
</dbReference>
<dbReference type="RefSeq" id="WP_206613224.1">
    <property type="nucleotide sequence ID" value="NZ_QXNC01000001.1"/>
</dbReference>
<evidence type="ECO:0000256" key="7">
    <source>
        <dbReference type="ARBA" id="ARBA00022989"/>
    </source>
</evidence>
<feature type="transmembrane region" description="Helical" evidence="9">
    <location>
        <begin position="165"/>
        <end position="184"/>
    </location>
</feature>
<dbReference type="InterPro" id="IPR044878">
    <property type="entry name" value="UbiA_sf"/>
</dbReference>
<evidence type="ECO:0000256" key="6">
    <source>
        <dbReference type="ARBA" id="ARBA00022692"/>
    </source>
</evidence>
<keyword evidence="7 9" id="KW-1133">Transmembrane helix</keyword>
<gene>
    <name evidence="10" type="ORF">EV674_102133</name>
</gene>
<comment type="subcellular location">
    <subcellularLocation>
        <location evidence="1">Membrane</location>
        <topology evidence="1">Multi-pass membrane protein</topology>
    </subcellularLocation>
</comment>
<feature type="transmembrane region" description="Helical" evidence="9">
    <location>
        <begin position="265"/>
        <end position="282"/>
    </location>
</feature>